<evidence type="ECO:0000313" key="3">
    <source>
        <dbReference type="Proteomes" id="UP001186944"/>
    </source>
</evidence>
<evidence type="ECO:0000259" key="1">
    <source>
        <dbReference type="Pfam" id="PF00582"/>
    </source>
</evidence>
<proteinExistence type="predicted"/>
<keyword evidence="3" id="KW-1185">Reference proteome</keyword>
<accession>A0AA88YBA9</accession>
<dbReference type="Pfam" id="PF00582">
    <property type="entry name" value="Usp"/>
    <property type="match status" value="1"/>
</dbReference>
<dbReference type="EMBL" id="VSWD01000005">
    <property type="protein sequence ID" value="KAK3101815.1"/>
    <property type="molecule type" value="Genomic_DNA"/>
</dbReference>
<reference evidence="2" key="1">
    <citation type="submission" date="2019-08" db="EMBL/GenBank/DDBJ databases">
        <title>The improved chromosome-level genome for the pearl oyster Pinctada fucata martensii using PacBio sequencing and Hi-C.</title>
        <authorList>
            <person name="Zheng Z."/>
        </authorList>
    </citation>
    <scope>NUCLEOTIDE SEQUENCE</scope>
    <source>
        <strain evidence="2">ZZ-2019</strain>
        <tissue evidence="2">Adductor muscle</tissue>
    </source>
</reference>
<gene>
    <name evidence="2" type="ORF">FSP39_006578</name>
</gene>
<dbReference type="InterPro" id="IPR014729">
    <property type="entry name" value="Rossmann-like_a/b/a_fold"/>
</dbReference>
<dbReference type="CDD" id="cd23659">
    <property type="entry name" value="USP_At3g01520-like"/>
    <property type="match status" value="1"/>
</dbReference>
<dbReference type="PANTHER" id="PTHR46989:SF3">
    <property type="entry name" value="USPA DOMAIN-CONTAINING PROTEIN"/>
    <property type="match status" value="1"/>
</dbReference>
<dbReference type="SUPFAM" id="SSF52402">
    <property type="entry name" value="Adenine nucleotide alpha hydrolases-like"/>
    <property type="match status" value="1"/>
</dbReference>
<name>A0AA88YBA9_PINIB</name>
<dbReference type="PANTHER" id="PTHR46989">
    <property type="entry name" value="USP DOMAIN-CONTAINING PROTEIN"/>
    <property type="match status" value="1"/>
</dbReference>
<dbReference type="AlphaFoldDB" id="A0AA88YBA9"/>
<feature type="domain" description="UspA" evidence="1">
    <location>
        <begin position="6"/>
        <end position="145"/>
    </location>
</feature>
<organism evidence="2 3">
    <name type="scientific">Pinctada imbricata</name>
    <name type="common">Atlantic pearl-oyster</name>
    <name type="synonym">Pinctada martensii</name>
    <dbReference type="NCBI Taxonomy" id="66713"/>
    <lineage>
        <taxon>Eukaryota</taxon>
        <taxon>Metazoa</taxon>
        <taxon>Spiralia</taxon>
        <taxon>Lophotrochozoa</taxon>
        <taxon>Mollusca</taxon>
        <taxon>Bivalvia</taxon>
        <taxon>Autobranchia</taxon>
        <taxon>Pteriomorphia</taxon>
        <taxon>Pterioida</taxon>
        <taxon>Pterioidea</taxon>
        <taxon>Pteriidae</taxon>
        <taxon>Pinctada</taxon>
    </lineage>
</organism>
<comment type="caution">
    <text evidence="2">The sequence shown here is derived from an EMBL/GenBank/DDBJ whole genome shotgun (WGS) entry which is preliminary data.</text>
</comment>
<protein>
    <recommendedName>
        <fullName evidence="1">UspA domain-containing protein</fullName>
    </recommendedName>
</protein>
<dbReference type="PRINTS" id="PR01438">
    <property type="entry name" value="UNVRSLSTRESS"/>
</dbReference>
<evidence type="ECO:0000313" key="2">
    <source>
        <dbReference type="EMBL" id="KAK3101815.1"/>
    </source>
</evidence>
<dbReference type="Gene3D" id="3.40.50.620">
    <property type="entry name" value="HUPs"/>
    <property type="match status" value="1"/>
</dbReference>
<dbReference type="Proteomes" id="UP001186944">
    <property type="component" value="Unassembled WGS sequence"/>
</dbReference>
<sequence length="149" mass="16689">MASLIVVVAVDGSDMAKEAFTWYAENFHKPGNTVYLFHSPETYVNLERFTLSPGRAQELQDEADKNTKELNQTYKQLAEKLNVQVQFVAKSDERPGVAIEKFASDNTASFIVMGTRGMGKVRRTILGSVSDHVLHHAHCPTLIVRPQKK</sequence>
<dbReference type="InterPro" id="IPR006015">
    <property type="entry name" value="Universal_stress_UspA"/>
</dbReference>
<dbReference type="InterPro" id="IPR006016">
    <property type="entry name" value="UspA"/>
</dbReference>